<feature type="compositionally biased region" description="Low complexity" evidence="1">
    <location>
        <begin position="1"/>
        <end position="12"/>
    </location>
</feature>
<organism evidence="3 4">
    <name type="scientific">Luedemannella helvata</name>
    <dbReference type="NCBI Taxonomy" id="349315"/>
    <lineage>
        <taxon>Bacteria</taxon>
        <taxon>Bacillati</taxon>
        <taxon>Actinomycetota</taxon>
        <taxon>Actinomycetes</taxon>
        <taxon>Micromonosporales</taxon>
        <taxon>Micromonosporaceae</taxon>
        <taxon>Luedemannella</taxon>
    </lineage>
</organism>
<sequence length="514" mass="53754">MIAPDDPTNPNRPTDRADAPWHAAPADPWASEAPIDPWTGTGGVAGVAATTDAVATVDAPPAPAGAQAPRPAANGGRRGWLLALGAAGVVIVLAAATAAVIWWRSGDQAVEFTQLSGPKFVPTGEENTYYTYARTAVTDERAYLAWVSGDNIKVTGADLESGKPVKQPVTVGPGDEVEGLVPVADALVMYVNTRSPSGKAIYVLDAATLATRWQRTLGANEWIETFSSYVVLVDPDADRLRRVDVKGTGSDVWNKQFEGATLRLEEPVGNASAPAWLNGYPLAASADRKLLVIKDGTIQVVDPASGDTTSTVTGIPSTSSTLAAGGVFYAIRYNSNGYEVQAFDLSGKQQPKTVYSAEPKAYLDELSLCGGGVCVTQTITGTQGVTVVALPTGDEATPRWQLPFSDVDGITALGDETMVIDASDAHTWIVGEDGKVRYDRTARIGTRVTSGSVLLWSALGSSAASVGLEGYTVADTSARPLGTADGVYASRCTWSTRVLACPAGDGLAWWTFAE</sequence>
<keyword evidence="4" id="KW-1185">Reference proteome</keyword>
<dbReference type="Proteomes" id="UP001500655">
    <property type="component" value="Unassembled WGS sequence"/>
</dbReference>
<evidence type="ECO:0000256" key="1">
    <source>
        <dbReference type="SAM" id="MobiDB-lite"/>
    </source>
</evidence>
<gene>
    <name evidence="3" type="ORF">GCM10009681_27390</name>
</gene>
<name>A0ABP4WH79_9ACTN</name>
<keyword evidence="2" id="KW-0472">Membrane</keyword>
<feature type="transmembrane region" description="Helical" evidence="2">
    <location>
        <begin position="80"/>
        <end position="103"/>
    </location>
</feature>
<dbReference type="SUPFAM" id="SSF75011">
    <property type="entry name" value="3-carboxy-cis,cis-mucoante lactonizing enzyme"/>
    <property type="match status" value="1"/>
</dbReference>
<keyword evidence="2" id="KW-0812">Transmembrane</keyword>
<proteinExistence type="predicted"/>
<evidence type="ECO:0000256" key="2">
    <source>
        <dbReference type="SAM" id="Phobius"/>
    </source>
</evidence>
<comment type="caution">
    <text evidence="3">The sequence shown here is derived from an EMBL/GenBank/DDBJ whole genome shotgun (WGS) entry which is preliminary data.</text>
</comment>
<feature type="region of interest" description="Disordered" evidence="1">
    <location>
        <begin position="1"/>
        <end position="44"/>
    </location>
</feature>
<accession>A0ABP4WH79</accession>
<dbReference type="RefSeq" id="WP_344081121.1">
    <property type="nucleotide sequence ID" value="NZ_BAAALS010000011.1"/>
</dbReference>
<feature type="compositionally biased region" description="Low complexity" evidence="1">
    <location>
        <begin position="20"/>
        <end position="30"/>
    </location>
</feature>
<reference evidence="4" key="1">
    <citation type="journal article" date="2019" name="Int. J. Syst. Evol. Microbiol.">
        <title>The Global Catalogue of Microorganisms (GCM) 10K type strain sequencing project: providing services to taxonomists for standard genome sequencing and annotation.</title>
        <authorList>
            <consortium name="The Broad Institute Genomics Platform"/>
            <consortium name="The Broad Institute Genome Sequencing Center for Infectious Disease"/>
            <person name="Wu L."/>
            <person name="Ma J."/>
        </authorList>
    </citation>
    <scope>NUCLEOTIDE SEQUENCE [LARGE SCALE GENOMIC DNA]</scope>
    <source>
        <strain evidence="4">JCM 13249</strain>
    </source>
</reference>
<protein>
    <submittedName>
        <fullName evidence="3">Uncharacterized protein</fullName>
    </submittedName>
</protein>
<keyword evidence="2" id="KW-1133">Transmembrane helix</keyword>
<evidence type="ECO:0000313" key="4">
    <source>
        <dbReference type="Proteomes" id="UP001500655"/>
    </source>
</evidence>
<evidence type="ECO:0000313" key="3">
    <source>
        <dbReference type="EMBL" id="GAA1754718.1"/>
    </source>
</evidence>
<dbReference type="EMBL" id="BAAALS010000011">
    <property type="protein sequence ID" value="GAA1754718.1"/>
    <property type="molecule type" value="Genomic_DNA"/>
</dbReference>